<organism evidence="10 11">
    <name type="scientific">Maioricimonas rarisocia</name>
    <dbReference type="NCBI Taxonomy" id="2528026"/>
    <lineage>
        <taxon>Bacteria</taxon>
        <taxon>Pseudomonadati</taxon>
        <taxon>Planctomycetota</taxon>
        <taxon>Planctomycetia</taxon>
        <taxon>Planctomycetales</taxon>
        <taxon>Planctomycetaceae</taxon>
        <taxon>Maioricimonas</taxon>
    </lineage>
</organism>
<dbReference type="GO" id="GO:0006352">
    <property type="term" value="P:DNA-templated transcription initiation"/>
    <property type="evidence" value="ECO:0007669"/>
    <property type="project" value="InterPro"/>
</dbReference>
<dbReference type="Pfam" id="PF04542">
    <property type="entry name" value="Sigma70_r2"/>
    <property type="match status" value="1"/>
</dbReference>
<dbReference type="CDD" id="cd06171">
    <property type="entry name" value="Sigma70_r4"/>
    <property type="match status" value="1"/>
</dbReference>
<dbReference type="GO" id="GO:0016987">
    <property type="term" value="F:sigma factor activity"/>
    <property type="evidence" value="ECO:0007669"/>
    <property type="project" value="UniProtKB-KW"/>
</dbReference>
<protein>
    <recommendedName>
        <fullName evidence="6">RNA polymerase sigma factor</fullName>
    </recommendedName>
</protein>
<accession>A0A517Z0F6</accession>
<dbReference type="InterPro" id="IPR036388">
    <property type="entry name" value="WH-like_DNA-bd_sf"/>
</dbReference>
<dbReference type="NCBIfam" id="TIGR02937">
    <property type="entry name" value="sigma70-ECF"/>
    <property type="match status" value="1"/>
</dbReference>
<evidence type="ECO:0000256" key="4">
    <source>
        <dbReference type="ARBA" id="ARBA00023125"/>
    </source>
</evidence>
<dbReference type="InterPro" id="IPR007627">
    <property type="entry name" value="RNA_pol_sigma70_r2"/>
</dbReference>
<dbReference type="InterPro" id="IPR014284">
    <property type="entry name" value="RNA_pol_sigma-70_dom"/>
</dbReference>
<keyword evidence="4 6" id="KW-0238">DNA-binding</keyword>
<keyword evidence="2 6" id="KW-0805">Transcription regulation</keyword>
<evidence type="ECO:0000256" key="1">
    <source>
        <dbReference type="ARBA" id="ARBA00010641"/>
    </source>
</evidence>
<dbReference type="KEGG" id="mri:Mal4_02170"/>
<gene>
    <name evidence="10" type="primary">rpoE_3</name>
    <name evidence="10" type="ORF">Mal4_02170</name>
</gene>
<dbReference type="EMBL" id="CP036275">
    <property type="protein sequence ID" value="QDU35935.1"/>
    <property type="molecule type" value="Genomic_DNA"/>
</dbReference>
<dbReference type="Proteomes" id="UP000320496">
    <property type="component" value="Chromosome"/>
</dbReference>
<name>A0A517Z0F6_9PLAN</name>
<dbReference type="GO" id="GO:0003677">
    <property type="term" value="F:DNA binding"/>
    <property type="evidence" value="ECO:0007669"/>
    <property type="project" value="UniProtKB-KW"/>
</dbReference>
<evidence type="ECO:0000256" key="6">
    <source>
        <dbReference type="RuleBase" id="RU000716"/>
    </source>
</evidence>
<dbReference type="InterPro" id="IPR013324">
    <property type="entry name" value="RNA_pol_sigma_r3/r4-like"/>
</dbReference>
<evidence type="ECO:0000313" key="11">
    <source>
        <dbReference type="Proteomes" id="UP000320496"/>
    </source>
</evidence>
<evidence type="ECO:0000256" key="5">
    <source>
        <dbReference type="ARBA" id="ARBA00023163"/>
    </source>
</evidence>
<feature type="domain" description="RNA polymerase sigma factor 70 region 4 type 2" evidence="9">
    <location>
        <begin position="119"/>
        <end position="172"/>
    </location>
</feature>
<keyword evidence="5 6" id="KW-0804">Transcription</keyword>
<evidence type="ECO:0000256" key="3">
    <source>
        <dbReference type="ARBA" id="ARBA00023082"/>
    </source>
</evidence>
<dbReference type="Gene3D" id="1.10.1740.10">
    <property type="match status" value="1"/>
</dbReference>
<proteinExistence type="inferred from homology"/>
<keyword evidence="11" id="KW-1185">Reference proteome</keyword>
<evidence type="ECO:0000259" key="9">
    <source>
        <dbReference type="Pfam" id="PF08281"/>
    </source>
</evidence>
<evidence type="ECO:0000259" key="8">
    <source>
        <dbReference type="Pfam" id="PF04542"/>
    </source>
</evidence>
<sequence length="202" mass="23326">MRLVQAGERAPFEELVHRYRNPLLRFVRSKIGDAARAEDVVQEAFLAVYAARDSYNPQFAFRTWLWTIVLNLCRRHWRNRQRELDGLADLHAPARSVYGLSANATEPSGLDHLLQDEQRQRLRELLSELPETEADALRLRFFAELPFEAIAETMDSSVSGAKQRVRRGLERLAVRLRQIDRRESMPSPTLPGHSGDDHDDVR</sequence>
<evidence type="ECO:0000313" key="10">
    <source>
        <dbReference type="EMBL" id="QDU35935.1"/>
    </source>
</evidence>
<dbReference type="InterPro" id="IPR039425">
    <property type="entry name" value="RNA_pol_sigma-70-like"/>
</dbReference>
<reference evidence="10 11" key="1">
    <citation type="submission" date="2019-02" db="EMBL/GenBank/DDBJ databases">
        <title>Deep-cultivation of Planctomycetes and their phenomic and genomic characterization uncovers novel biology.</title>
        <authorList>
            <person name="Wiegand S."/>
            <person name="Jogler M."/>
            <person name="Boedeker C."/>
            <person name="Pinto D."/>
            <person name="Vollmers J."/>
            <person name="Rivas-Marin E."/>
            <person name="Kohn T."/>
            <person name="Peeters S.H."/>
            <person name="Heuer A."/>
            <person name="Rast P."/>
            <person name="Oberbeckmann S."/>
            <person name="Bunk B."/>
            <person name="Jeske O."/>
            <person name="Meyerdierks A."/>
            <person name="Storesund J.E."/>
            <person name="Kallscheuer N."/>
            <person name="Luecker S."/>
            <person name="Lage O.M."/>
            <person name="Pohl T."/>
            <person name="Merkel B.J."/>
            <person name="Hornburger P."/>
            <person name="Mueller R.-W."/>
            <person name="Bruemmer F."/>
            <person name="Labrenz M."/>
            <person name="Spormann A.M."/>
            <person name="Op den Camp H."/>
            <person name="Overmann J."/>
            <person name="Amann R."/>
            <person name="Jetten M.S.M."/>
            <person name="Mascher T."/>
            <person name="Medema M.H."/>
            <person name="Devos D.P."/>
            <person name="Kaster A.-K."/>
            <person name="Ovreas L."/>
            <person name="Rohde M."/>
            <person name="Galperin M.Y."/>
            <person name="Jogler C."/>
        </authorList>
    </citation>
    <scope>NUCLEOTIDE SEQUENCE [LARGE SCALE GENOMIC DNA]</scope>
    <source>
        <strain evidence="10 11">Mal4</strain>
    </source>
</reference>
<dbReference type="PROSITE" id="PS01063">
    <property type="entry name" value="SIGMA70_ECF"/>
    <property type="match status" value="1"/>
</dbReference>
<dbReference type="PANTHER" id="PTHR43133:SF8">
    <property type="entry name" value="RNA POLYMERASE SIGMA FACTOR HI_1459-RELATED"/>
    <property type="match status" value="1"/>
</dbReference>
<keyword evidence="3 6" id="KW-0731">Sigma factor</keyword>
<dbReference type="InterPro" id="IPR013325">
    <property type="entry name" value="RNA_pol_sigma_r2"/>
</dbReference>
<dbReference type="SUPFAM" id="SSF88946">
    <property type="entry name" value="Sigma2 domain of RNA polymerase sigma factors"/>
    <property type="match status" value="1"/>
</dbReference>
<dbReference type="InterPro" id="IPR013249">
    <property type="entry name" value="RNA_pol_sigma70_r4_t2"/>
</dbReference>
<dbReference type="InterPro" id="IPR000838">
    <property type="entry name" value="RNA_pol_sigma70_ECF_CS"/>
</dbReference>
<evidence type="ECO:0000256" key="2">
    <source>
        <dbReference type="ARBA" id="ARBA00023015"/>
    </source>
</evidence>
<feature type="region of interest" description="Disordered" evidence="7">
    <location>
        <begin position="180"/>
        <end position="202"/>
    </location>
</feature>
<dbReference type="Gene3D" id="1.10.10.10">
    <property type="entry name" value="Winged helix-like DNA-binding domain superfamily/Winged helix DNA-binding domain"/>
    <property type="match status" value="1"/>
</dbReference>
<dbReference type="Pfam" id="PF08281">
    <property type="entry name" value="Sigma70_r4_2"/>
    <property type="match status" value="1"/>
</dbReference>
<evidence type="ECO:0000256" key="7">
    <source>
        <dbReference type="SAM" id="MobiDB-lite"/>
    </source>
</evidence>
<dbReference type="AlphaFoldDB" id="A0A517Z0F6"/>
<dbReference type="SUPFAM" id="SSF88659">
    <property type="entry name" value="Sigma3 and sigma4 domains of RNA polymerase sigma factors"/>
    <property type="match status" value="1"/>
</dbReference>
<feature type="domain" description="RNA polymerase sigma-70 region 2" evidence="8">
    <location>
        <begin position="15"/>
        <end position="82"/>
    </location>
</feature>
<dbReference type="PANTHER" id="PTHR43133">
    <property type="entry name" value="RNA POLYMERASE ECF-TYPE SIGMA FACTO"/>
    <property type="match status" value="1"/>
</dbReference>
<comment type="similarity">
    <text evidence="1 6">Belongs to the sigma-70 factor family. ECF subfamily.</text>
</comment>